<evidence type="ECO:0000313" key="4">
    <source>
        <dbReference type="EMBL" id="GAA4490017.1"/>
    </source>
</evidence>
<proteinExistence type="predicted"/>
<evidence type="ECO:0000313" key="5">
    <source>
        <dbReference type="Proteomes" id="UP001501183"/>
    </source>
</evidence>
<name>A0ABP8PPJ1_9NOCA</name>
<feature type="domain" description="Mammalian cell entry C-terminal" evidence="3">
    <location>
        <begin position="119"/>
        <end position="301"/>
    </location>
</feature>
<feature type="transmembrane region" description="Helical" evidence="1">
    <location>
        <begin position="12"/>
        <end position="32"/>
    </location>
</feature>
<dbReference type="InterPro" id="IPR003399">
    <property type="entry name" value="Mce/MlaD"/>
</dbReference>
<dbReference type="PANTHER" id="PTHR33371:SF4">
    <property type="entry name" value="INTERMEMBRANE PHOSPHOLIPID TRANSPORT SYSTEM BINDING PROTEIN MLAD"/>
    <property type="match status" value="1"/>
</dbReference>
<comment type="caution">
    <text evidence="4">The sequence shown here is derived from an EMBL/GenBank/DDBJ whole genome shotgun (WGS) entry which is preliminary data.</text>
</comment>
<feature type="domain" description="Mce/MlaD" evidence="2">
    <location>
        <begin position="37"/>
        <end position="111"/>
    </location>
</feature>
<accession>A0ABP8PPJ1</accession>
<dbReference type="InterPro" id="IPR005693">
    <property type="entry name" value="Mce"/>
</dbReference>
<dbReference type="Pfam" id="PF11887">
    <property type="entry name" value="Mce4_CUP1"/>
    <property type="match status" value="1"/>
</dbReference>
<keyword evidence="5" id="KW-1185">Reference proteome</keyword>
<dbReference type="PANTHER" id="PTHR33371">
    <property type="entry name" value="INTERMEMBRANE PHOSPHOLIPID TRANSPORT SYSTEM BINDING PROTEIN MLAD-RELATED"/>
    <property type="match status" value="1"/>
</dbReference>
<gene>
    <name evidence="4" type="ORF">GCM10023094_52530</name>
</gene>
<organism evidence="4 5">
    <name type="scientific">Rhodococcus olei</name>
    <dbReference type="NCBI Taxonomy" id="2161675"/>
    <lineage>
        <taxon>Bacteria</taxon>
        <taxon>Bacillati</taxon>
        <taxon>Actinomycetota</taxon>
        <taxon>Actinomycetes</taxon>
        <taxon>Mycobacteriales</taxon>
        <taxon>Nocardiaceae</taxon>
        <taxon>Rhodococcus</taxon>
    </lineage>
</organism>
<evidence type="ECO:0000256" key="1">
    <source>
        <dbReference type="SAM" id="Phobius"/>
    </source>
</evidence>
<dbReference type="InterPro" id="IPR024516">
    <property type="entry name" value="Mce_C"/>
</dbReference>
<evidence type="ECO:0000259" key="2">
    <source>
        <dbReference type="Pfam" id="PF02470"/>
    </source>
</evidence>
<keyword evidence="1" id="KW-0472">Membrane</keyword>
<dbReference type="Pfam" id="PF02470">
    <property type="entry name" value="MlaD"/>
    <property type="match status" value="1"/>
</dbReference>
<reference evidence="5" key="1">
    <citation type="journal article" date="2019" name="Int. J. Syst. Evol. Microbiol.">
        <title>The Global Catalogue of Microorganisms (GCM) 10K type strain sequencing project: providing services to taxonomists for standard genome sequencing and annotation.</title>
        <authorList>
            <consortium name="The Broad Institute Genomics Platform"/>
            <consortium name="The Broad Institute Genome Sequencing Center for Infectious Disease"/>
            <person name="Wu L."/>
            <person name="Ma J."/>
        </authorList>
    </citation>
    <scope>NUCLEOTIDE SEQUENCE [LARGE SCALE GENOMIC DNA]</scope>
    <source>
        <strain evidence="5">JCM 32206</strain>
    </source>
</reference>
<dbReference type="NCBIfam" id="TIGR00996">
    <property type="entry name" value="Mtu_fam_mce"/>
    <property type="match status" value="1"/>
</dbReference>
<evidence type="ECO:0000259" key="3">
    <source>
        <dbReference type="Pfam" id="PF11887"/>
    </source>
</evidence>
<protein>
    <submittedName>
        <fullName evidence="4">MCE family protein</fullName>
    </submittedName>
</protein>
<dbReference type="RefSeq" id="WP_345352710.1">
    <property type="nucleotide sequence ID" value="NZ_BAABFB010000075.1"/>
</dbReference>
<keyword evidence="1" id="KW-1133">Transmembrane helix</keyword>
<dbReference type="InterPro" id="IPR052336">
    <property type="entry name" value="MlaD_Phospholipid_Transporter"/>
</dbReference>
<dbReference type="Proteomes" id="UP001501183">
    <property type="component" value="Unassembled WGS sequence"/>
</dbReference>
<dbReference type="EMBL" id="BAABFB010000075">
    <property type="protein sequence ID" value="GAA4490017.1"/>
    <property type="molecule type" value="Genomic_DNA"/>
</dbReference>
<sequence length="426" mass="43761">MSAEANSNKKWLIGGGAAVVVAALVAGVLYFFPGIGKTTITAEFPTTTGLYAGDDVRVLGVKVGTIGSIDPSGAGATVVMNVDRSVDIPADAKAVIVAPSLVAARFVQLTPVYTGGDAMSDGAEIPVERTAVPVEWDEIKTELTRLSDALGPQGAADQGSLGRFIDTAGANLDGNGEALRATLRELSDTMKLLSDGRTDLFGTIKNLQAFVTTLSASNQQIVQFGGRLQSVSSLLADTSDELGTALTDLDVAVGDVQRFVNENSSALTEQVGRLADATTVLAQKRPEIERVLHVAPNALANFNNIYSPAQGSLNGAIAGANAGNPITMVCGLISALETNDSGKSADLCKQYLGPVLNSVAMNYPGFLTNPAVGVSAYPNQIVYSPPSLAGQVASREPKPIAGPLAGMPTVNVPKDLGALLNPGGGR</sequence>
<keyword evidence="1" id="KW-0812">Transmembrane</keyword>